<evidence type="ECO:0000256" key="11">
    <source>
        <dbReference type="ARBA" id="ARBA00052085"/>
    </source>
</evidence>
<evidence type="ECO:0000256" key="2">
    <source>
        <dbReference type="ARBA" id="ARBA00012657"/>
    </source>
</evidence>
<dbReference type="OrthoDB" id="65569at2759"/>
<evidence type="ECO:0000256" key="10">
    <source>
        <dbReference type="ARBA" id="ARBA00051666"/>
    </source>
</evidence>
<dbReference type="InterPro" id="IPR001360">
    <property type="entry name" value="Glyco_hydro_1"/>
</dbReference>
<dbReference type="EC" id="3.2.1.21" evidence="3"/>
<dbReference type="PANTHER" id="PTHR10353:SF36">
    <property type="entry name" value="LP05116P"/>
    <property type="match status" value="1"/>
</dbReference>
<keyword evidence="17" id="KW-0732">Signal</keyword>
<feature type="chain" id="PRO_5040176112" description="Cytosolic beta-glucosidase" evidence="17">
    <location>
        <begin position="18"/>
        <end position="497"/>
    </location>
</feature>
<dbReference type="PANTHER" id="PTHR10353">
    <property type="entry name" value="GLYCOSYL HYDROLASE"/>
    <property type="match status" value="1"/>
</dbReference>
<comment type="catalytic activity">
    <reaction evidence="1">
        <text>Hydrolysis of terminal, non-reducing beta-D-glucosyl residues with release of beta-D-glucose.</text>
        <dbReference type="EC" id="3.2.1.21"/>
    </reaction>
</comment>
<comment type="catalytic activity">
    <reaction evidence="9">
        <text>a beta-D-xylosyl-(1&lt;-&gt;1')-N-acylsphing-4-enine + cholesterol = cholesteryl 3-beta-D-xyloside + an N-acylsphing-4-enine</text>
        <dbReference type="Rhea" id="RHEA:70239"/>
        <dbReference type="ChEBI" id="CHEBI:16113"/>
        <dbReference type="ChEBI" id="CHEBI:52639"/>
        <dbReference type="ChEBI" id="CHEBI:189067"/>
        <dbReference type="ChEBI" id="CHEBI:189068"/>
    </reaction>
    <physiologicalReaction direction="left-to-right" evidence="9">
        <dbReference type="Rhea" id="RHEA:70240"/>
    </physiologicalReaction>
    <physiologicalReaction direction="right-to-left" evidence="9">
        <dbReference type="Rhea" id="RHEA:70241"/>
    </physiologicalReaction>
</comment>
<keyword evidence="5" id="KW-0326">Glycosidase</keyword>
<evidence type="ECO:0000256" key="15">
    <source>
        <dbReference type="ARBA" id="ARBA00081896"/>
    </source>
</evidence>
<sequence length="497" mass="56198">MKVLILISVCLIVEAFGASLPKAEINNRTFPESFRWGAATAAYQIEGGWNEDGKGESMWDHFTHANPNVTDDKLNGDVACDSYHKWREDIQLIKELGVSLYRFSVSWTRILPTGYLDSYNQAGVDYYVNFVKGLLDEGITPMVTLYHWDLPQVLNEQGGWLNDSTADRFGEYSRIVFENLGPFVKLWSTVNEPKTTCMLGYGSGENAPGIKQIGTAIYQCARVQLLAHATAYHIYHNEFAAEQGGQISLVIDATFNEPDTDSEADAEAAERETQFNLGWYANPVYVGDWPQIMIDRIGNRSTQEGFSESRLPAWSAEEIEFVKGTHDYFGLNMYTALRVSAVGEAEIGEPNYYNDKGTAVAFGSDWTPSVASWLASYPYGMRGLLNYVWNHYKPGEIYVTENGWATDGEINDQSRIDYLQGYLSNMLDAILDDGVNVAGYTTWSLMDNFEWARGYTQKYGIISVDFNSRNRTRTFKESAKWYQHTVRTYCLVDECVE</sequence>
<dbReference type="InterPro" id="IPR017853">
    <property type="entry name" value="GH"/>
</dbReference>
<evidence type="ECO:0000256" key="8">
    <source>
        <dbReference type="ARBA" id="ARBA00050809"/>
    </source>
</evidence>
<dbReference type="PROSITE" id="PS00653">
    <property type="entry name" value="GLYCOSYL_HYDROL_F1_2"/>
    <property type="match status" value="1"/>
</dbReference>
<comment type="catalytic activity">
    <reaction evidence="6">
        <text>a beta-D-galactosyl-(1&lt;-&gt;1')-N-acylsphing-4-enine + H2O = an N-acylsphing-4-enine + D-galactose</text>
        <dbReference type="Rhea" id="RHEA:14297"/>
        <dbReference type="ChEBI" id="CHEBI:4139"/>
        <dbReference type="ChEBI" id="CHEBI:15377"/>
        <dbReference type="ChEBI" id="CHEBI:18390"/>
        <dbReference type="ChEBI" id="CHEBI:52639"/>
        <dbReference type="EC" id="3.2.1.46"/>
    </reaction>
    <physiologicalReaction direction="left-to-right" evidence="6">
        <dbReference type="Rhea" id="RHEA:14298"/>
    </physiologicalReaction>
</comment>
<comment type="similarity">
    <text evidence="12">Belongs to the glycosyl hydrolase 1 family. Klotho subfamily.</text>
</comment>
<comment type="catalytic activity">
    <reaction evidence="11">
        <text>beta-D-glucosyl-(1&lt;-&gt;1)-sphing-4-enine + H2O = sphing-4-enine + D-glucose</text>
        <dbReference type="Rhea" id="RHEA:59288"/>
        <dbReference type="ChEBI" id="CHEBI:4167"/>
        <dbReference type="ChEBI" id="CHEBI:15377"/>
        <dbReference type="ChEBI" id="CHEBI:57756"/>
        <dbReference type="ChEBI" id="CHEBI:83992"/>
    </reaction>
    <physiologicalReaction direction="left-to-right" evidence="11">
        <dbReference type="Rhea" id="RHEA:59289"/>
    </physiologicalReaction>
</comment>
<reference evidence="18" key="1">
    <citation type="submission" date="2022-01" db="EMBL/GenBank/DDBJ databases">
        <authorList>
            <person name="King R."/>
        </authorList>
    </citation>
    <scope>NUCLEOTIDE SEQUENCE</scope>
</reference>
<dbReference type="Gene3D" id="3.20.20.80">
    <property type="entry name" value="Glycosidases"/>
    <property type="match status" value="1"/>
</dbReference>
<evidence type="ECO:0000256" key="5">
    <source>
        <dbReference type="ARBA" id="ARBA00023295"/>
    </source>
</evidence>
<accession>A0A9N9QNS5</accession>
<evidence type="ECO:0000256" key="7">
    <source>
        <dbReference type="ARBA" id="ARBA00048813"/>
    </source>
</evidence>
<evidence type="ECO:0000256" key="4">
    <source>
        <dbReference type="ARBA" id="ARBA00022801"/>
    </source>
</evidence>
<proteinExistence type="inferred from homology"/>
<comment type="catalytic activity">
    <reaction evidence="7">
        <text>beta-D-galactosyl-(1&lt;-&gt;1)-sphing-4-enine + H2O = sphing-4-enine + D-galactose</text>
        <dbReference type="Rhea" id="RHEA:43908"/>
        <dbReference type="ChEBI" id="CHEBI:4139"/>
        <dbReference type="ChEBI" id="CHEBI:15377"/>
        <dbReference type="ChEBI" id="CHEBI:57756"/>
        <dbReference type="ChEBI" id="CHEBI:57934"/>
    </reaction>
    <physiologicalReaction direction="left-to-right" evidence="7">
        <dbReference type="Rhea" id="RHEA:43909"/>
    </physiologicalReaction>
</comment>
<dbReference type="AlphaFoldDB" id="A0A9N9QNS5"/>
<evidence type="ECO:0000256" key="9">
    <source>
        <dbReference type="ARBA" id="ARBA00051414"/>
    </source>
</evidence>
<dbReference type="GO" id="GO:0016052">
    <property type="term" value="P:carbohydrate catabolic process"/>
    <property type="evidence" value="ECO:0007669"/>
    <property type="project" value="UniProtKB-ARBA"/>
</dbReference>
<keyword evidence="19" id="KW-1185">Reference proteome</keyword>
<evidence type="ECO:0000256" key="3">
    <source>
        <dbReference type="ARBA" id="ARBA00012744"/>
    </source>
</evidence>
<feature type="signal peptide" evidence="17">
    <location>
        <begin position="1"/>
        <end position="17"/>
    </location>
</feature>
<comment type="catalytic activity">
    <reaction evidence="8">
        <text>beta-D-galactosyl-(1&lt;-&gt;1')-N-octadecanoylsphing-4-enine + H2O = N-octadecanoylsphing-4-enine + D-galactose</text>
        <dbReference type="Rhea" id="RHEA:59292"/>
        <dbReference type="ChEBI" id="CHEBI:4139"/>
        <dbReference type="ChEBI" id="CHEBI:15377"/>
        <dbReference type="ChEBI" id="CHEBI:72961"/>
        <dbReference type="ChEBI" id="CHEBI:84720"/>
    </reaction>
    <physiologicalReaction direction="left-to-right" evidence="8">
        <dbReference type="Rhea" id="RHEA:59293"/>
    </physiologicalReaction>
</comment>
<dbReference type="Proteomes" id="UP001152799">
    <property type="component" value="Chromosome 3"/>
</dbReference>
<evidence type="ECO:0000313" key="19">
    <source>
        <dbReference type="Proteomes" id="UP001152799"/>
    </source>
</evidence>
<dbReference type="GO" id="GO:0004336">
    <property type="term" value="F:galactosylceramidase activity"/>
    <property type="evidence" value="ECO:0007669"/>
    <property type="project" value="UniProtKB-EC"/>
</dbReference>
<protein>
    <recommendedName>
        <fullName evidence="13">Cytosolic beta-glucosidase</fullName>
        <ecNumber evidence="3">3.2.1.21</ecNumber>
        <ecNumber evidence="2">3.2.1.46</ecNumber>
    </recommendedName>
    <alternativeName>
        <fullName evidence="14">Cytosolic galactosylceramidase</fullName>
    </alternativeName>
    <alternativeName>
        <fullName evidence="16">Cytosolic glucosylceramidase</fullName>
    </alternativeName>
    <alternativeName>
        <fullName evidence="15">Cytosolic glycosylceramidase</fullName>
    </alternativeName>
</protein>
<evidence type="ECO:0000256" key="1">
    <source>
        <dbReference type="ARBA" id="ARBA00000448"/>
    </source>
</evidence>
<comment type="catalytic activity">
    <reaction evidence="10">
        <text>beta-D-glucosyl-(1&lt;-&gt;1)-N-octadecanoylsphing-4-enine + H2O = N-octadecanoylsphing-4-enine + D-glucose</text>
        <dbReference type="Rhea" id="RHEA:59284"/>
        <dbReference type="ChEBI" id="CHEBI:4167"/>
        <dbReference type="ChEBI" id="CHEBI:15377"/>
        <dbReference type="ChEBI" id="CHEBI:72961"/>
        <dbReference type="ChEBI" id="CHEBI:84719"/>
    </reaction>
    <physiologicalReaction direction="left-to-right" evidence="10">
        <dbReference type="Rhea" id="RHEA:59285"/>
    </physiologicalReaction>
</comment>
<gene>
    <name evidence="18" type="ORF">CEUTPL_LOCUS6265</name>
</gene>
<dbReference type="Pfam" id="PF00232">
    <property type="entry name" value="Glyco_hydro_1"/>
    <property type="match status" value="1"/>
</dbReference>
<dbReference type="PRINTS" id="PR00131">
    <property type="entry name" value="GLHYDRLASE1"/>
</dbReference>
<dbReference type="FunFam" id="3.20.20.80:FF:000011">
    <property type="entry name" value="Cytosolic beta-glucosidase"/>
    <property type="match status" value="1"/>
</dbReference>
<dbReference type="InterPro" id="IPR033132">
    <property type="entry name" value="GH_1_N_CS"/>
</dbReference>
<organism evidence="18 19">
    <name type="scientific">Ceutorhynchus assimilis</name>
    <name type="common">cabbage seed weevil</name>
    <dbReference type="NCBI Taxonomy" id="467358"/>
    <lineage>
        <taxon>Eukaryota</taxon>
        <taxon>Metazoa</taxon>
        <taxon>Ecdysozoa</taxon>
        <taxon>Arthropoda</taxon>
        <taxon>Hexapoda</taxon>
        <taxon>Insecta</taxon>
        <taxon>Pterygota</taxon>
        <taxon>Neoptera</taxon>
        <taxon>Endopterygota</taxon>
        <taxon>Coleoptera</taxon>
        <taxon>Polyphaga</taxon>
        <taxon>Cucujiformia</taxon>
        <taxon>Curculionidae</taxon>
        <taxon>Ceutorhynchinae</taxon>
        <taxon>Ceutorhynchus</taxon>
    </lineage>
</organism>
<dbReference type="EC" id="3.2.1.46" evidence="2"/>
<evidence type="ECO:0000256" key="6">
    <source>
        <dbReference type="ARBA" id="ARBA00033698"/>
    </source>
</evidence>
<evidence type="ECO:0000256" key="12">
    <source>
        <dbReference type="ARBA" id="ARBA00060858"/>
    </source>
</evidence>
<evidence type="ECO:0000256" key="16">
    <source>
        <dbReference type="ARBA" id="ARBA00083229"/>
    </source>
</evidence>
<evidence type="ECO:0000313" key="18">
    <source>
        <dbReference type="EMBL" id="CAG9765660.1"/>
    </source>
</evidence>
<evidence type="ECO:0000256" key="13">
    <source>
        <dbReference type="ARBA" id="ARBA00068094"/>
    </source>
</evidence>
<evidence type="ECO:0000256" key="17">
    <source>
        <dbReference type="SAM" id="SignalP"/>
    </source>
</evidence>
<dbReference type="GO" id="GO:0008422">
    <property type="term" value="F:beta-glucosidase activity"/>
    <property type="evidence" value="ECO:0007669"/>
    <property type="project" value="UniProtKB-EC"/>
</dbReference>
<dbReference type="SUPFAM" id="SSF51445">
    <property type="entry name" value="(Trans)glycosidases"/>
    <property type="match status" value="1"/>
</dbReference>
<evidence type="ECO:0000256" key="14">
    <source>
        <dbReference type="ARBA" id="ARBA00079026"/>
    </source>
</evidence>
<keyword evidence="4" id="KW-0378">Hydrolase</keyword>
<name>A0A9N9QNS5_9CUCU</name>
<dbReference type="EMBL" id="OU892279">
    <property type="protein sequence ID" value="CAG9765660.1"/>
    <property type="molecule type" value="Genomic_DNA"/>
</dbReference>